<dbReference type="InterPro" id="IPR000683">
    <property type="entry name" value="Gfo/Idh/MocA-like_OxRdtase_N"/>
</dbReference>
<evidence type="ECO:0000259" key="4">
    <source>
        <dbReference type="Pfam" id="PF22725"/>
    </source>
</evidence>
<dbReference type="GO" id="GO:0016491">
    <property type="term" value="F:oxidoreductase activity"/>
    <property type="evidence" value="ECO:0007669"/>
    <property type="project" value="UniProtKB-KW"/>
</dbReference>
<dbReference type="EMBL" id="CP012673">
    <property type="protein sequence ID" value="AUX45157.1"/>
    <property type="molecule type" value="Genomic_DNA"/>
</dbReference>
<accession>A0A2L0F0U9</accession>
<dbReference type="Gene3D" id="3.30.360.10">
    <property type="entry name" value="Dihydrodipicolinate Reductase, domain 2"/>
    <property type="match status" value="1"/>
</dbReference>
<dbReference type="SUPFAM" id="SSF51735">
    <property type="entry name" value="NAD(P)-binding Rossmann-fold domains"/>
    <property type="match status" value="1"/>
</dbReference>
<proteinExistence type="inferred from homology"/>
<evidence type="ECO:0000313" key="5">
    <source>
        <dbReference type="EMBL" id="AUX45157.1"/>
    </source>
</evidence>
<dbReference type="AlphaFoldDB" id="A0A2L0F0U9"/>
<protein>
    <submittedName>
        <fullName evidence="5">Oxidoreductase</fullName>
        <ecNumber evidence="5">1.-.-.-</ecNumber>
    </submittedName>
</protein>
<dbReference type="InterPro" id="IPR050984">
    <property type="entry name" value="Gfo/Idh/MocA_domain"/>
</dbReference>
<name>A0A2L0F0U9_SORCE</name>
<dbReference type="InterPro" id="IPR055170">
    <property type="entry name" value="GFO_IDH_MocA-like_dom"/>
</dbReference>
<reference evidence="5 6" key="1">
    <citation type="submission" date="2015-09" db="EMBL/GenBank/DDBJ databases">
        <title>Sorangium comparison.</title>
        <authorList>
            <person name="Zaburannyi N."/>
            <person name="Bunk B."/>
            <person name="Overmann J."/>
            <person name="Mueller R."/>
        </authorList>
    </citation>
    <scope>NUCLEOTIDE SEQUENCE [LARGE SCALE GENOMIC DNA]</scope>
    <source>
        <strain evidence="5 6">So ce26</strain>
    </source>
</reference>
<keyword evidence="2 5" id="KW-0560">Oxidoreductase</keyword>
<dbReference type="InterPro" id="IPR036291">
    <property type="entry name" value="NAD(P)-bd_dom_sf"/>
</dbReference>
<feature type="domain" description="Gfo/Idh/MocA-like oxidoreductase N-terminal" evidence="3">
    <location>
        <begin position="3"/>
        <end position="121"/>
    </location>
</feature>
<evidence type="ECO:0000313" key="6">
    <source>
        <dbReference type="Proteomes" id="UP000238348"/>
    </source>
</evidence>
<comment type="similarity">
    <text evidence="1">Belongs to the Gfo/Idh/MocA family.</text>
</comment>
<sequence>MLGFGVIGTGEIARDFTRALQGSQRCRVVNVAGTSANKARAFAAEWGLRASSRTVEELLEDRRVEAVYVASPHSAHEQHALASLAAGKHVLCEKPLTLDAASTQRVIAEAVRRRRFLMEGFMYRCHPMLRGLLECLKGGAIGRILHLRADFGFRASRGSGRLFNPERSGGSVLDVGGYPVSFARLLAGVTEDAPFAEPTRISAWGRFGPTGVDELASATLTFPSGFTAEVTSSIAYAIGTTAVIHGERGFIVLPNPWIPGGDGQGRHNAFTIHRDGREPKELTFPTENAVYAIEAELVADSLPMLEPEWPAMSWADTLGNMQVMDAWRGALGSGRRPVKSEVTRGINAFLKVNQEGDLP</sequence>
<dbReference type="PANTHER" id="PTHR22604">
    <property type="entry name" value="OXIDOREDUCTASES"/>
    <property type="match status" value="1"/>
</dbReference>
<dbReference type="Pfam" id="PF22725">
    <property type="entry name" value="GFO_IDH_MocA_C3"/>
    <property type="match status" value="1"/>
</dbReference>
<evidence type="ECO:0000259" key="3">
    <source>
        <dbReference type="Pfam" id="PF01408"/>
    </source>
</evidence>
<evidence type="ECO:0000256" key="2">
    <source>
        <dbReference type="ARBA" id="ARBA00023002"/>
    </source>
</evidence>
<dbReference type="GO" id="GO:0000166">
    <property type="term" value="F:nucleotide binding"/>
    <property type="evidence" value="ECO:0007669"/>
    <property type="project" value="InterPro"/>
</dbReference>
<organism evidence="5 6">
    <name type="scientific">Sorangium cellulosum</name>
    <name type="common">Polyangium cellulosum</name>
    <dbReference type="NCBI Taxonomy" id="56"/>
    <lineage>
        <taxon>Bacteria</taxon>
        <taxon>Pseudomonadati</taxon>
        <taxon>Myxococcota</taxon>
        <taxon>Polyangia</taxon>
        <taxon>Polyangiales</taxon>
        <taxon>Polyangiaceae</taxon>
        <taxon>Sorangium</taxon>
    </lineage>
</organism>
<evidence type="ECO:0000256" key="1">
    <source>
        <dbReference type="ARBA" id="ARBA00010928"/>
    </source>
</evidence>
<dbReference type="Proteomes" id="UP000238348">
    <property type="component" value="Chromosome"/>
</dbReference>
<dbReference type="Pfam" id="PF01408">
    <property type="entry name" value="GFO_IDH_MocA"/>
    <property type="match status" value="1"/>
</dbReference>
<feature type="domain" description="GFO/IDH/MocA-like oxidoreductase" evidence="4">
    <location>
        <begin position="134"/>
        <end position="251"/>
    </location>
</feature>
<dbReference type="SUPFAM" id="SSF55347">
    <property type="entry name" value="Glyceraldehyde-3-phosphate dehydrogenase-like, C-terminal domain"/>
    <property type="match status" value="1"/>
</dbReference>
<dbReference type="EC" id="1.-.-.-" evidence="5"/>
<dbReference type="PANTHER" id="PTHR22604:SF105">
    <property type="entry name" value="TRANS-1,2-DIHYDROBENZENE-1,2-DIOL DEHYDROGENASE"/>
    <property type="match status" value="1"/>
</dbReference>
<dbReference type="Gene3D" id="3.40.50.720">
    <property type="entry name" value="NAD(P)-binding Rossmann-like Domain"/>
    <property type="match status" value="1"/>
</dbReference>
<gene>
    <name evidence="5" type="ORF">SOCE26_066380</name>
</gene>